<organism evidence="4 5">
    <name type="scientific">Methylacidimicrobium cyclopophantes</name>
    <dbReference type="NCBI Taxonomy" id="1041766"/>
    <lineage>
        <taxon>Bacteria</taxon>
        <taxon>Pseudomonadati</taxon>
        <taxon>Verrucomicrobiota</taxon>
        <taxon>Methylacidimicrobium</taxon>
    </lineage>
</organism>
<dbReference type="EMBL" id="CABFUZ020000130">
    <property type="protein sequence ID" value="VVM06820.1"/>
    <property type="molecule type" value="Genomic_DNA"/>
</dbReference>
<name>A0A5E6MCZ9_9BACT</name>
<evidence type="ECO:0000256" key="1">
    <source>
        <dbReference type="ARBA" id="ARBA00023118"/>
    </source>
</evidence>
<dbReference type="InterPro" id="IPR010172">
    <property type="entry name" value="CRISPR-assoc_prot_TM1791"/>
</dbReference>
<comment type="caution">
    <text evidence="4">The sequence shown here is derived from an EMBL/GenBank/DDBJ whole genome shotgun (WGS) entry which is preliminary data.</text>
</comment>
<protein>
    <recommendedName>
        <fullName evidence="3">CRISPR type III-associated protein domain-containing protein</fullName>
    </recommendedName>
</protein>
<feature type="region of interest" description="Disordered" evidence="2">
    <location>
        <begin position="319"/>
        <end position="339"/>
    </location>
</feature>
<proteinExistence type="predicted"/>
<keyword evidence="1" id="KW-0051">Antiviral defense</keyword>
<feature type="domain" description="CRISPR type III-associated protein" evidence="3">
    <location>
        <begin position="109"/>
        <end position="308"/>
    </location>
</feature>
<dbReference type="NCBIfam" id="TIGR01898">
    <property type="entry name" value="cas_TM1791_cmr6"/>
    <property type="match status" value="1"/>
</dbReference>
<dbReference type="AlphaFoldDB" id="A0A5E6MCZ9"/>
<dbReference type="InterPro" id="IPR005537">
    <property type="entry name" value="RAMP_III_fam"/>
</dbReference>
<evidence type="ECO:0000313" key="5">
    <source>
        <dbReference type="Proteomes" id="UP000381693"/>
    </source>
</evidence>
<evidence type="ECO:0000256" key="2">
    <source>
        <dbReference type="SAM" id="MobiDB-lite"/>
    </source>
</evidence>
<accession>A0A5E6MCZ9</accession>
<dbReference type="Proteomes" id="UP000381693">
    <property type="component" value="Unassembled WGS sequence"/>
</dbReference>
<evidence type="ECO:0000313" key="4">
    <source>
        <dbReference type="EMBL" id="VVM06820.1"/>
    </source>
</evidence>
<gene>
    <name evidence="4" type="ORF">MAMC_01279</name>
</gene>
<keyword evidence="5" id="KW-1185">Reference proteome</keyword>
<dbReference type="PANTHER" id="PTHR39965">
    <property type="entry name" value="CRISPR SYSTEM CMR SUBUNIT CMR6"/>
    <property type="match status" value="1"/>
</dbReference>
<dbReference type="Pfam" id="PF03787">
    <property type="entry name" value="RAMPs"/>
    <property type="match status" value="1"/>
</dbReference>
<sequence length="423" mass="48716">MKEEPRIPEWPLASDTVAALVKDRKLGCDSRSLLLDRFADPRRGDEKRRQFWKEFIETPACFSEQRQRSWNDFLSLLCLPEGLLFAELRSRMMVNMAGGVMENAGLCLDRFGLPYIPGSAVKGCARRAAIQELREALAHEKSNLLETIALVFGWVGEDWKDSSDFAYGCQRDWEEIRERTAESLWQKFRIRIDSPAEKDGERVPSNFAGTVRFLPAYPYKMPKHDLEKDILTPHHQEYYRGVLCEAFDSEKPIPVLFPAVAPGTVFLFPIRSAPRGIGNLLEKGRGWLREGLEKLGIGAKTAAGYGWFDCSERIQQDMQSKLAKEREERERAEKRAHLEPDPKELDALGKLKESDLRGQINLFAVEEKYWLEKDRKDEGKQFTLLYYLTVVNRELYEKEKGNPKSKVWKALHNLADKFGKTLP</sequence>
<evidence type="ECO:0000259" key="3">
    <source>
        <dbReference type="Pfam" id="PF03787"/>
    </source>
</evidence>
<feature type="compositionally biased region" description="Basic and acidic residues" evidence="2">
    <location>
        <begin position="322"/>
        <end position="339"/>
    </location>
</feature>
<dbReference type="PANTHER" id="PTHR39965:SF1">
    <property type="entry name" value="CRISPR SYSTEM CMR SUBUNIT CMR6"/>
    <property type="match status" value="1"/>
</dbReference>
<dbReference type="GO" id="GO:0051607">
    <property type="term" value="P:defense response to virus"/>
    <property type="evidence" value="ECO:0007669"/>
    <property type="project" value="UniProtKB-KW"/>
</dbReference>
<reference evidence="4" key="1">
    <citation type="submission" date="2019-09" db="EMBL/GenBank/DDBJ databases">
        <authorList>
            <person name="Cremers G."/>
        </authorList>
    </citation>
    <scope>NUCLEOTIDE SEQUENCE [LARGE SCALE GENOMIC DNA]</scope>
    <source>
        <strain evidence="4">3B</strain>
    </source>
</reference>